<dbReference type="Proteomes" id="UP000295530">
    <property type="component" value="Unassembled WGS sequence"/>
</dbReference>
<keyword evidence="1" id="KW-0732">Signal</keyword>
<feature type="signal peptide" evidence="1">
    <location>
        <begin position="1"/>
        <end position="21"/>
    </location>
</feature>
<evidence type="ECO:0000256" key="1">
    <source>
        <dbReference type="SAM" id="SignalP"/>
    </source>
</evidence>
<evidence type="ECO:0000313" key="4">
    <source>
        <dbReference type="Proteomes" id="UP000295530"/>
    </source>
</evidence>
<feature type="domain" description="Glycine zipper 2TM" evidence="2">
    <location>
        <begin position="50"/>
        <end position="84"/>
    </location>
</feature>
<dbReference type="RefSeq" id="WP_125354868.1">
    <property type="nucleotide sequence ID" value="NZ_CACSIW010000011.1"/>
</dbReference>
<evidence type="ECO:0000259" key="2">
    <source>
        <dbReference type="Pfam" id="PF05433"/>
    </source>
</evidence>
<dbReference type="OrthoDB" id="6630857at2"/>
<keyword evidence="3" id="KW-0449">Lipoprotein</keyword>
<accession>A0A4R6EXH2</accession>
<reference evidence="3 4" key="1">
    <citation type="submission" date="2019-03" db="EMBL/GenBank/DDBJ databases">
        <title>Genomic analyses of the natural microbiome of Caenorhabditis elegans.</title>
        <authorList>
            <person name="Samuel B."/>
        </authorList>
    </citation>
    <scope>NUCLEOTIDE SEQUENCE [LARGE SCALE GENOMIC DNA]</scope>
    <source>
        <strain evidence="3 4">BIGb0156</strain>
    </source>
</reference>
<keyword evidence="4" id="KW-1185">Reference proteome</keyword>
<organism evidence="3 4">
    <name type="scientific">Scandinavium goeteborgense</name>
    <dbReference type="NCBI Taxonomy" id="1851514"/>
    <lineage>
        <taxon>Bacteria</taxon>
        <taxon>Pseudomonadati</taxon>
        <taxon>Pseudomonadota</taxon>
        <taxon>Gammaproteobacteria</taxon>
        <taxon>Enterobacterales</taxon>
        <taxon>Enterobacteriaceae</taxon>
        <taxon>Scandinavium</taxon>
    </lineage>
</organism>
<name>A0A4R6EXH2_SCAGO</name>
<gene>
    <name evidence="3" type="ORF">EC847_101413</name>
</gene>
<dbReference type="AlphaFoldDB" id="A0A4R6EXH2"/>
<dbReference type="EMBL" id="SNVX01000001">
    <property type="protein sequence ID" value="TDN64485.1"/>
    <property type="molecule type" value="Genomic_DNA"/>
</dbReference>
<dbReference type="InterPro" id="IPR008816">
    <property type="entry name" value="Gly_zipper_2TM_dom"/>
</dbReference>
<protein>
    <submittedName>
        <fullName evidence="3">Outer membrane lipoprotein SlyB</fullName>
    </submittedName>
</protein>
<proteinExistence type="predicted"/>
<feature type="chain" id="PRO_5020592632" evidence="1">
    <location>
        <begin position="22"/>
        <end position="143"/>
    </location>
</feature>
<dbReference type="Pfam" id="PF05433">
    <property type="entry name" value="Rick_17kDa_Anti"/>
    <property type="match status" value="1"/>
</dbReference>
<comment type="caution">
    <text evidence="3">The sequence shown here is derived from an EMBL/GenBank/DDBJ whole genome shotgun (WGS) entry which is preliminary data.</text>
</comment>
<sequence>MKKSALIAVSFLLFASQSSFAGSKTLVEYGVVQQSRVISEANGQYHPLRTLAAGALGGVVGHQFGNGKGKTAMTAAGALAGAGASRYHQSTQQAPQQVDLLIKTESGATIDVVQSYTGGVVFNPGDKVRILTRGSDTTVDKSL</sequence>
<evidence type="ECO:0000313" key="3">
    <source>
        <dbReference type="EMBL" id="TDN64485.1"/>
    </source>
</evidence>
<dbReference type="GO" id="GO:0019867">
    <property type="term" value="C:outer membrane"/>
    <property type="evidence" value="ECO:0007669"/>
    <property type="project" value="InterPro"/>
</dbReference>